<dbReference type="SMART" id="SM00835">
    <property type="entry name" value="Cupin_1"/>
    <property type="match status" value="1"/>
</dbReference>
<dbReference type="InterPro" id="IPR014710">
    <property type="entry name" value="RmlC-like_jellyroll"/>
</dbReference>
<feature type="domain" description="Cupin type-1" evidence="3">
    <location>
        <begin position="42"/>
        <end position="148"/>
    </location>
</feature>
<organism evidence="4 5">
    <name type="scientific">Aquamicrobium zhengzhouense</name>
    <dbReference type="NCBI Taxonomy" id="2781738"/>
    <lineage>
        <taxon>Bacteria</taxon>
        <taxon>Pseudomonadati</taxon>
        <taxon>Pseudomonadota</taxon>
        <taxon>Alphaproteobacteria</taxon>
        <taxon>Hyphomicrobiales</taxon>
        <taxon>Phyllobacteriaceae</taxon>
        <taxon>Aquamicrobium</taxon>
    </lineage>
</organism>
<dbReference type="PANTHER" id="PTHR35848">
    <property type="entry name" value="OXALATE-BINDING PROTEIN"/>
    <property type="match status" value="1"/>
</dbReference>
<evidence type="ECO:0000313" key="4">
    <source>
        <dbReference type="EMBL" id="MBI1621674.1"/>
    </source>
</evidence>
<dbReference type="RefSeq" id="WP_198477118.1">
    <property type="nucleotide sequence ID" value="NZ_JADGMQ010000010.1"/>
</dbReference>
<reference evidence="4 5" key="1">
    <citation type="submission" date="2020-10" db="EMBL/GenBank/DDBJ databases">
        <title>Aquamicrobium zhengzhouensis sp. nov., a exopolysaccharide producing bacterium isolated from farmland soil.</title>
        <authorList>
            <person name="Wang X."/>
        </authorList>
    </citation>
    <scope>NUCLEOTIDE SEQUENCE [LARGE SCALE GENOMIC DNA]</scope>
    <source>
        <strain evidence="5">cd-1</strain>
    </source>
</reference>
<dbReference type="Pfam" id="PF07883">
    <property type="entry name" value="Cupin_2"/>
    <property type="match status" value="1"/>
</dbReference>
<keyword evidence="1" id="KW-0479">Metal-binding</keyword>
<dbReference type="InterPro" id="IPR011051">
    <property type="entry name" value="RmlC_Cupin_sf"/>
</dbReference>
<feature type="region of interest" description="Disordered" evidence="2">
    <location>
        <begin position="154"/>
        <end position="186"/>
    </location>
</feature>
<dbReference type="Proteomes" id="UP000601789">
    <property type="component" value="Unassembled WGS sequence"/>
</dbReference>
<evidence type="ECO:0000256" key="2">
    <source>
        <dbReference type="SAM" id="MobiDB-lite"/>
    </source>
</evidence>
<evidence type="ECO:0000313" key="5">
    <source>
        <dbReference type="Proteomes" id="UP000601789"/>
    </source>
</evidence>
<accession>A0ABS0SEF3</accession>
<dbReference type="SUPFAM" id="SSF51182">
    <property type="entry name" value="RmlC-like cupins"/>
    <property type="match status" value="1"/>
</dbReference>
<dbReference type="InterPro" id="IPR006045">
    <property type="entry name" value="Cupin_1"/>
</dbReference>
<proteinExistence type="predicted"/>
<gene>
    <name evidence="4" type="ORF">IOD40_13515</name>
</gene>
<evidence type="ECO:0000256" key="1">
    <source>
        <dbReference type="ARBA" id="ARBA00022723"/>
    </source>
</evidence>
<dbReference type="EMBL" id="JADGMQ010000010">
    <property type="protein sequence ID" value="MBI1621674.1"/>
    <property type="molecule type" value="Genomic_DNA"/>
</dbReference>
<evidence type="ECO:0000259" key="3">
    <source>
        <dbReference type="SMART" id="SM00835"/>
    </source>
</evidence>
<dbReference type="InterPro" id="IPR013096">
    <property type="entry name" value="Cupin_2"/>
</dbReference>
<sequence>MERSHEMRVVTHEQEIKIVTTLIDPAKVQWEDWREDVPARVKLLLSGGRTPSAELTLGMVSLEPGHSLPAHTHRQAEACIVLSGSGECEVDGTVSQLQAGQVVFIPGNAAHRISNTDEVQLVFLFAYAADSFDHVSHVFGAREADQADGHKLQALNDPALNNPDATPGTGMLPDLGSNDPNSQPSG</sequence>
<comment type="caution">
    <text evidence="4">The sequence shown here is derived from an EMBL/GenBank/DDBJ whole genome shotgun (WGS) entry which is preliminary data.</text>
</comment>
<name>A0ABS0SEF3_9HYPH</name>
<keyword evidence="5" id="KW-1185">Reference proteome</keyword>
<dbReference type="PANTHER" id="PTHR35848:SF6">
    <property type="entry name" value="CUPIN TYPE-2 DOMAIN-CONTAINING PROTEIN"/>
    <property type="match status" value="1"/>
</dbReference>
<dbReference type="InterPro" id="IPR051610">
    <property type="entry name" value="GPI/OXD"/>
</dbReference>
<protein>
    <submittedName>
        <fullName evidence="4">Cupin domain-containing protein</fullName>
    </submittedName>
</protein>
<dbReference type="Gene3D" id="2.60.120.10">
    <property type="entry name" value="Jelly Rolls"/>
    <property type="match status" value="1"/>
</dbReference>